<evidence type="ECO:0000313" key="3">
    <source>
        <dbReference type="EMBL" id="BBO33896.1"/>
    </source>
</evidence>
<dbReference type="RefSeq" id="WP_152099574.1">
    <property type="nucleotide sequence ID" value="NZ_AP021861.1"/>
</dbReference>
<keyword evidence="4" id="KW-1185">Reference proteome</keyword>
<evidence type="ECO:0000256" key="2">
    <source>
        <dbReference type="SAM" id="SignalP"/>
    </source>
</evidence>
<feature type="region of interest" description="Disordered" evidence="1">
    <location>
        <begin position="240"/>
        <end position="260"/>
    </location>
</feature>
<protein>
    <submittedName>
        <fullName evidence="3">Uncharacterized protein</fullName>
    </submittedName>
</protein>
<feature type="chain" id="PRO_5025040450" evidence="2">
    <location>
        <begin position="25"/>
        <end position="388"/>
    </location>
</feature>
<feature type="compositionally biased region" description="Basic and acidic residues" evidence="1">
    <location>
        <begin position="144"/>
        <end position="163"/>
    </location>
</feature>
<sequence>MSKKSIGMTLAMACLAVVVVVAKAEARGGGGGRGGMGGRAFAGGGGEFRGDAGRGLGDAGGLDRGDLGRGLGDGLAGGDRLNGGLDAGRDALGRDGALDGEGTRPLADGAQGERQLQQFLGLPGEGARGAGDRLAGEGLAGERLAGDRGALDGDRRGEASERANELRDNAQGWVNRFNSGDEPFTHDWYANHPNAWRYEHPNADAWAAASFAATTAWIGAAAYDDGGVNTTTYIDNGSADDDATAESVEPQSAVAANVSTDDASAADGDWLSLGVYALEPPAGGEKELMQLSVSRAGEIKGVYYNADDDLSENVTGTIDRTTQIATWNVVSTPELQFSASLKTLTSLSGEVSVATPNGGEQTWYTARLQEPQAAAATPSSSEEVIGTP</sequence>
<reference evidence="4" key="1">
    <citation type="submission" date="2019-10" db="EMBL/GenBank/DDBJ databases">
        <title>Lacipirellula parvula gen. nov., sp. nov., representing a lineage of planctomycetes widespread in freshwater anoxic habitats, and description of the family Lacipirellulaceae.</title>
        <authorList>
            <person name="Dedysh S.N."/>
            <person name="Kulichevskaya I.S."/>
            <person name="Beletsky A.V."/>
            <person name="Rakitin A.L."/>
            <person name="Mardanov A.V."/>
            <person name="Ivanova A.A."/>
            <person name="Saltykova V.X."/>
            <person name="Rijpstra W.I.C."/>
            <person name="Sinninghe Damste J.S."/>
            <person name="Ravin N.V."/>
        </authorList>
    </citation>
    <scope>NUCLEOTIDE SEQUENCE [LARGE SCALE GENOMIC DNA]</scope>
    <source>
        <strain evidence="4">PX69</strain>
    </source>
</reference>
<evidence type="ECO:0000256" key="1">
    <source>
        <dbReference type="SAM" id="MobiDB-lite"/>
    </source>
</evidence>
<feature type="region of interest" description="Disordered" evidence="1">
    <location>
        <begin position="122"/>
        <end position="163"/>
    </location>
</feature>
<dbReference type="KEGG" id="lpav:PLANPX_3508"/>
<proteinExistence type="predicted"/>
<name>A0A5K7XHY8_9BACT</name>
<evidence type="ECO:0000313" key="4">
    <source>
        <dbReference type="Proteomes" id="UP000326837"/>
    </source>
</evidence>
<organism evidence="3 4">
    <name type="scientific">Lacipirellula parvula</name>
    <dbReference type="NCBI Taxonomy" id="2650471"/>
    <lineage>
        <taxon>Bacteria</taxon>
        <taxon>Pseudomonadati</taxon>
        <taxon>Planctomycetota</taxon>
        <taxon>Planctomycetia</taxon>
        <taxon>Pirellulales</taxon>
        <taxon>Lacipirellulaceae</taxon>
        <taxon>Lacipirellula</taxon>
    </lineage>
</organism>
<dbReference type="AlphaFoldDB" id="A0A5K7XHY8"/>
<dbReference type="Proteomes" id="UP000326837">
    <property type="component" value="Chromosome"/>
</dbReference>
<dbReference type="EMBL" id="AP021861">
    <property type="protein sequence ID" value="BBO33896.1"/>
    <property type="molecule type" value="Genomic_DNA"/>
</dbReference>
<gene>
    <name evidence="3" type="ORF">PLANPX_3508</name>
</gene>
<accession>A0A5K7XHY8</accession>
<keyword evidence="2" id="KW-0732">Signal</keyword>
<feature type="signal peptide" evidence="2">
    <location>
        <begin position="1"/>
        <end position="24"/>
    </location>
</feature>
<feature type="region of interest" description="Disordered" evidence="1">
    <location>
        <begin position="92"/>
        <end position="111"/>
    </location>
</feature>